<feature type="compositionally biased region" description="Pro residues" evidence="2">
    <location>
        <begin position="41"/>
        <end position="52"/>
    </location>
</feature>
<feature type="compositionally biased region" description="Polar residues" evidence="2">
    <location>
        <begin position="115"/>
        <end position="136"/>
    </location>
</feature>
<dbReference type="Gene3D" id="2.20.110.10">
    <property type="entry name" value="Histone H3 K4-specific methyltransferase SET7/9 N-terminal domain"/>
    <property type="match status" value="5"/>
</dbReference>
<organism evidence="4 5">
    <name type="scientific">Acanthamoeba castellanii (strain ATCC 30010 / Neff)</name>
    <dbReference type="NCBI Taxonomy" id="1257118"/>
    <lineage>
        <taxon>Eukaryota</taxon>
        <taxon>Amoebozoa</taxon>
        <taxon>Discosea</taxon>
        <taxon>Longamoebia</taxon>
        <taxon>Centramoebida</taxon>
        <taxon>Acanthamoebidae</taxon>
        <taxon>Acanthamoeba</taxon>
    </lineage>
</organism>
<evidence type="ECO:0000256" key="1">
    <source>
        <dbReference type="ARBA" id="ARBA00022737"/>
    </source>
</evidence>
<dbReference type="EMBL" id="KB007910">
    <property type="protein sequence ID" value="ELR20515.1"/>
    <property type="molecule type" value="Genomic_DNA"/>
</dbReference>
<dbReference type="Pfam" id="PF02493">
    <property type="entry name" value="MORN"/>
    <property type="match status" value="11"/>
</dbReference>
<feature type="compositionally biased region" description="Pro residues" evidence="2">
    <location>
        <begin position="88"/>
        <end position="97"/>
    </location>
</feature>
<dbReference type="InterPro" id="IPR055251">
    <property type="entry name" value="SOS1_NGEF_PH"/>
</dbReference>
<reference evidence="4 5" key="1">
    <citation type="journal article" date="2013" name="Genome Biol.">
        <title>Genome of Acanthamoeba castellanii highlights extensive lateral gene transfer and early evolution of tyrosine kinase signaling.</title>
        <authorList>
            <person name="Clarke M."/>
            <person name="Lohan A.J."/>
            <person name="Liu B."/>
            <person name="Lagkouvardos I."/>
            <person name="Roy S."/>
            <person name="Zafar N."/>
            <person name="Bertelli C."/>
            <person name="Schilde C."/>
            <person name="Kianianmomeni A."/>
            <person name="Burglin T.R."/>
            <person name="Frech C."/>
            <person name="Turcotte B."/>
            <person name="Kopec K.O."/>
            <person name="Synnott J.M."/>
            <person name="Choo C."/>
            <person name="Paponov I."/>
            <person name="Finkler A."/>
            <person name="Soon Heng Tan C."/>
            <person name="Hutchins A.P."/>
            <person name="Weinmeier T."/>
            <person name="Rattei T."/>
            <person name="Chu J.S."/>
            <person name="Gimenez G."/>
            <person name="Irimia M."/>
            <person name="Rigden D.J."/>
            <person name="Fitzpatrick D.A."/>
            <person name="Lorenzo-Morales J."/>
            <person name="Bateman A."/>
            <person name="Chiu C.H."/>
            <person name="Tang P."/>
            <person name="Hegemann P."/>
            <person name="Fromm H."/>
            <person name="Raoult D."/>
            <person name="Greub G."/>
            <person name="Miranda-Saavedra D."/>
            <person name="Chen N."/>
            <person name="Nash P."/>
            <person name="Ginger M.L."/>
            <person name="Horn M."/>
            <person name="Schaap P."/>
            <person name="Caler L."/>
            <person name="Loftus B."/>
        </authorList>
    </citation>
    <scope>NUCLEOTIDE SEQUENCE [LARGE SCALE GENOMIC DNA]</scope>
    <source>
        <strain evidence="4 5">Neff</strain>
    </source>
</reference>
<accession>L8H5S9</accession>
<dbReference type="PANTHER" id="PTHR43215">
    <property type="entry name" value="RADIAL SPOKE HEAD 1 HOMOLOG"/>
    <property type="match status" value="1"/>
</dbReference>
<evidence type="ECO:0000259" key="3">
    <source>
        <dbReference type="PROSITE" id="PS50010"/>
    </source>
</evidence>
<evidence type="ECO:0000313" key="5">
    <source>
        <dbReference type="Proteomes" id="UP000011083"/>
    </source>
</evidence>
<feature type="compositionally biased region" description="Low complexity" evidence="2">
    <location>
        <begin position="246"/>
        <end position="262"/>
    </location>
</feature>
<dbReference type="InterPro" id="IPR001849">
    <property type="entry name" value="PH_domain"/>
</dbReference>
<dbReference type="InterPro" id="IPR000219">
    <property type="entry name" value="DH_dom"/>
</dbReference>
<dbReference type="SMART" id="SM00325">
    <property type="entry name" value="RhoGEF"/>
    <property type="match status" value="1"/>
</dbReference>
<dbReference type="Gene3D" id="2.30.29.30">
    <property type="entry name" value="Pleckstrin-homology domain (PH domain)/Phosphotyrosine-binding domain (PTB)"/>
    <property type="match status" value="1"/>
</dbReference>
<dbReference type="KEGG" id="acan:ACA1_098920"/>
<sequence length="927" mass="98828">MSEIVPSPSSEGGGPMGRLPPRPGGGSTITSPSGRTKHLPPATPPPPVPPNAAPFGRMGGRGLPSLPPTPVNGGPLPTGGSAILPGGRGPPPMPPRQAQPGITRSATTGLLVHSASVNTGGSVSGGFASTPQQSQAMFGGAAGGAMGAGELQELGELLGGVPTPPGSNGGSMDESPSSTTASPTGSLSSAASRKRPPPPPPRGISPLASSASAMSPPSLSSPRHSARSPLSASAESITELTPDAESGASQSPSELLSSSASAIGVPVGPGHKLDDDPHRANIVQEILSTEKAYVSQISLLIKNYKGPLNTLAMTNSDLVKQEDIKVMFSNIHLILPLNQTMLKDLQARIDTWSPKQKLGDVFVQLGPFLKMYNEYGNNYKQALALYNHYVATCPKFVETINLCKLTCKPPMNLESLLITPDLIKNTDATHPDYDDLCKALALMKDVSQHINESVKKTDNLRKLAEASSKGAGFRGLMEAHRQLIRDGLLQTVDSRGHKEKMHFFLFNDILVFANKNDVKKQTDMTKLSSQWPLELVWLGKTTGTANKGEVVWELVGPNTSFTITCQPDEMTQWTTAIQKLLAERSLAPDYREGAYDFGVATYVGQWMTGKIHGQGRYCYFGNEYEGGFENGNKSGQGVLVFNTGDVYEGTWANDMQSGQGSLRYSCGSRYVGEWVNGKKQGLGEFVWASGDRYTGSWKEDLFSGAGKLTLSAGVSYDGSWQLGKFHGKGTLILPSGKTYMGEWVNGQKEGHGVLDTGHGERYEGVWKANKKHGLGTFVAPDSWGVRYIGNWALGKKEGQGTMFYMDNSKYEGQWKADVPHGKGTLTLSTGDIYAGAFKNGKPAGTGQYTHVTSSVIHQGKFAMGIKDGKCTITRLVSEQEKAEALKYPPMDKLVGTVVDGRVTCTNAAGDHTVEVIMPPPMPNLDMF</sequence>
<dbReference type="SUPFAM" id="SSF48065">
    <property type="entry name" value="DBL homology domain (DH-domain)"/>
    <property type="match status" value="1"/>
</dbReference>
<dbReference type="AlphaFoldDB" id="L8H5S9"/>
<dbReference type="PANTHER" id="PTHR43215:SF14">
    <property type="entry name" value="RADIAL SPOKE HEAD 1 HOMOLOG"/>
    <property type="match status" value="1"/>
</dbReference>
<feature type="region of interest" description="Disordered" evidence="2">
    <location>
        <begin position="1"/>
        <end position="275"/>
    </location>
</feature>
<dbReference type="CDD" id="cd00160">
    <property type="entry name" value="RhoGEF"/>
    <property type="match status" value="1"/>
</dbReference>
<evidence type="ECO:0000313" key="4">
    <source>
        <dbReference type="EMBL" id="ELR20515.1"/>
    </source>
</evidence>
<dbReference type="Pfam" id="PF22697">
    <property type="entry name" value="SOS1_NGEF_PH"/>
    <property type="match status" value="1"/>
</dbReference>
<dbReference type="InterPro" id="IPR011993">
    <property type="entry name" value="PH-like_dom_sf"/>
</dbReference>
<dbReference type="PROSITE" id="PS50010">
    <property type="entry name" value="DH_2"/>
    <property type="match status" value="1"/>
</dbReference>
<feature type="compositionally biased region" description="Polar residues" evidence="2">
    <location>
        <begin position="228"/>
        <end position="239"/>
    </location>
</feature>
<dbReference type="Pfam" id="PF00621">
    <property type="entry name" value="RhoGEF"/>
    <property type="match status" value="1"/>
</dbReference>
<dbReference type="SMART" id="SM00698">
    <property type="entry name" value="MORN"/>
    <property type="match status" value="11"/>
</dbReference>
<dbReference type="VEuPathDB" id="AmoebaDB:ACA1_098920"/>
<dbReference type="GO" id="GO:0005085">
    <property type="term" value="F:guanyl-nucleotide exchange factor activity"/>
    <property type="evidence" value="ECO:0007669"/>
    <property type="project" value="InterPro"/>
</dbReference>
<dbReference type="SMART" id="SM00233">
    <property type="entry name" value="PH"/>
    <property type="match status" value="1"/>
</dbReference>
<dbReference type="InterPro" id="IPR035899">
    <property type="entry name" value="DBL_dom_sf"/>
</dbReference>
<dbReference type="SUPFAM" id="SSF82185">
    <property type="entry name" value="Histone H3 K4-specific methyltransferase SET7/9 N-terminal domain"/>
    <property type="match status" value="2"/>
</dbReference>
<proteinExistence type="predicted"/>
<protein>
    <submittedName>
        <fullName evidence="4">RhoGEF domain containing protein</fullName>
    </submittedName>
</protein>
<dbReference type="InterPro" id="IPR003409">
    <property type="entry name" value="MORN"/>
</dbReference>
<dbReference type="OrthoDB" id="16628at2759"/>
<feature type="compositionally biased region" description="Low complexity" evidence="2">
    <location>
        <begin position="204"/>
        <end position="222"/>
    </location>
</feature>
<feature type="compositionally biased region" description="Low complexity" evidence="2">
    <location>
        <begin position="148"/>
        <end position="160"/>
    </location>
</feature>
<feature type="domain" description="DH" evidence="3">
    <location>
        <begin position="278"/>
        <end position="453"/>
    </location>
</feature>
<dbReference type="GeneID" id="14921376"/>
<evidence type="ECO:0000256" key="2">
    <source>
        <dbReference type="SAM" id="MobiDB-lite"/>
    </source>
</evidence>
<name>L8H5S9_ACACF</name>
<dbReference type="Gene3D" id="1.20.900.10">
    <property type="entry name" value="Dbl homology (DH) domain"/>
    <property type="match status" value="1"/>
</dbReference>
<feature type="compositionally biased region" description="Low complexity" evidence="2">
    <location>
        <begin position="175"/>
        <end position="191"/>
    </location>
</feature>
<dbReference type="SUPFAM" id="SSF50729">
    <property type="entry name" value="PH domain-like"/>
    <property type="match status" value="1"/>
</dbReference>
<keyword evidence="5" id="KW-1185">Reference proteome</keyword>
<feature type="compositionally biased region" description="Low complexity" evidence="2">
    <location>
        <begin position="1"/>
        <end position="10"/>
    </location>
</feature>
<keyword evidence="1" id="KW-0677">Repeat</keyword>
<dbReference type="RefSeq" id="XP_004343646.1">
    <property type="nucleotide sequence ID" value="XM_004343596.1"/>
</dbReference>
<gene>
    <name evidence="4" type="ORF">ACA1_098920</name>
</gene>
<dbReference type="Proteomes" id="UP000011083">
    <property type="component" value="Unassembled WGS sequence"/>
</dbReference>